<comment type="caution">
    <text evidence="1">The sequence shown here is derived from an EMBL/GenBank/DDBJ whole genome shotgun (WGS) entry which is preliminary data.</text>
</comment>
<evidence type="ECO:0000313" key="2">
    <source>
        <dbReference type="Proteomes" id="UP001596445"/>
    </source>
</evidence>
<dbReference type="AlphaFoldDB" id="A0ABD5W1U0"/>
<keyword evidence="2" id="KW-1185">Reference proteome</keyword>
<reference evidence="1 2" key="1">
    <citation type="journal article" date="2019" name="Int. J. Syst. Evol. Microbiol.">
        <title>The Global Catalogue of Microorganisms (GCM) 10K type strain sequencing project: providing services to taxonomists for standard genome sequencing and annotation.</title>
        <authorList>
            <consortium name="The Broad Institute Genomics Platform"/>
            <consortium name="The Broad Institute Genome Sequencing Center for Infectious Disease"/>
            <person name="Wu L."/>
            <person name="Ma J."/>
        </authorList>
    </citation>
    <scope>NUCLEOTIDE SEQUENCE [LARGE SCALE GENOMIC DNA]</scope>
    <source>
        <strain evidence="1 2">JCM 30072</strain>
    </source>
</reference>
<proteinExistence type="predicted"/>
<protein>
    <recommendedName>
        <fullName evidence="3">Halobacterial output domain-containing protein</fullName>
    </recommendedName>
</protein>
<accession>A0ABD5W1U0</accession>
<name>A0ABD5W1U0_9EURY</name>
<sequence>MAEFNLHVSVEPDGIEADSLESYLDQYIDDSAEIVVADIEESQTDGIEETLEIDGIEPFASLYTELRDNDDPLELGLWGPTAERFPIPVQHYALQQISDPDAYEFHAVDNKVTLVIADQQHQLQQLRQEVPPPALG</sequence>
<dbReference type="RefSeq" id="WP_267163272.1">
    <property type="nucleotide sequence ID" value="NZ_CP112972.1"/>
</dbReference>
<organism evidence="1 2">
    <name type="scientific">Halovenus salina</name>
    <dbReference type="NCBI Taxonomy" id="1510225"/>
    <lineage>
        <taxon>Archaea</taxon>
        <taxon>Methanobacteriati</taxon>
        <taxon>Methanobacteriota</taxon>
        <taxon>Stenosarchaea group</taxon>
        <taxon>Halobacteria</taxon>
        <taxon>Halobacteriales</taxon>
        <taxon>Haloarculaceae</taxon>
        <taxon>Halovenus</taxon>
    </lineage>
</organism>
<dbReference type="EMBL" id="JBHSZI010000001">
    <property type="protein sequence ID" value="MFC7057510.1"/>
    <property type="molecule type" value="Genomic_DNA"/>
</dbReference>
<dbReference type="GeneID" id="76629382"/>
<dbReference type="Proteomes" id="UP001596445">
    <property type="component" value="Unassembled WGS sequence"/>
</dbReference>
<evidence type="ECO:0000313" key="1">
    <source>
        <dbReference type="EMBL" id="MFC7057510.1"/>
    </source>
</evidence>
<evidence type="ECO:0008006" key="3">
    <source>
        <dbReference type="Google" id="ProtNLM"/>
    </source>
</evidence>
<gene>
    <name evidence="1" type="ORF">ACFQQG_04140</name>
</gene>